<dbReference type="InterPro" id="IPR013342">
    <property type="entry name" value="Mandelate_racemase_C"/>
</dbReference>
<evidence type="ECO:0000256" key="1">
    <source>
        <dbReference type="ARBA" id="ARBA00022723"/>
    </source>
</evidence>
<dbReference type="InterPro" id="IPR034593">
    <property type="entry name" value="DgoD-like"/>
</dbReference>
<dbReference type="InterPro" id="IPR029065">
    <property type="entry name" value="Enolase_C-like"/>
</dbReference>
<dbReference type="EC" id="4.2.1.6" evidence="4"/>
<feature type="binding site" evidence="4">
    <location>
        <position position="209"/>
    </location>
    <ligand>
        <name>Mg(2+)</name>
        <dbReference type="ChEBI" id="CHEBI:18420"/>
    </ligand>
</feature>
<dbReference type="SUPFAM" id="SSF51604">
    <property type="entry name" value="Enolase C-terminal domain-like"/>
    <property type="match status" value="1"/>
</dbReference>
<feature type="binding site" evidence="4">
    <location>
        <position position="183"/>
    </location>
    <ligand>
        <name>Mg(2+)</name>
        <dbReference type="ChEBI" id="CHEBI:18420"/>
    </ligand>
</feature>
<dbReference type="InterPro" id="IPR013341">
    <property type="entry name" value="Mandelate_racemase_N_dom"/>
</dbReference>
<dbReference type="InterPro" id="IPR018110">
    <property type="entry name" value="Mandel_Rmase/mucon_lact_enz_CS"/>
</dbReference>
<comment type="pathway">
    <text evidence="4">Carbohydrate acid metabolism; D-galactonate degradation; D-glyceraldehyde 3-phosphate and pyruvate from D-galactonate: step 1/3.</text>
</comment>
<sequence>MKITKLTTYRVPPRWMLLKIETDEGVVGWGEPVIEGRARTVETAVQEMEPYLIGQDPARINDLWQTMYRAGFYRGGAILMSAIAGIDQALWDIKGKVLGKPVYELLGGLVRDRMKMYSWVGGDRPSDIIEQIRTLQKGGFNTFKMNGTEELGMLDTSAKVDEAVRRVAEIRDAFGTTIEFGLDFHGRVAAPMAKTLLRELEQFRPLFVEEPVLAEQAEYYPRLAEMTSIPLAAGERMYSRFEFKNVFAAGGLSIVQPDLSHAGGITECLKIASMAEAYDITLAPHCPLGPVALAACLQVDFVSYNAVLQEQSMGIHYNKGGELLDYVINKEDFKIIDGYCNPLPKPGLGVEVDEARVIEASKNAPDWRNPVWRHDDGSVAEW</sequence>
<feature type="site" description="Transition state stabilizer" evidence="4">
    <location>
        <position position="310"/>
    </location>
</feature>
<feature type="active site" description="Proton donor/acceptor" evidence="4">
    <location>
        <position position="185"/>
    </location>
</feature>
<dbReference type="HAMAP" id="MF_01289">
    <property type="entry name" value="Galacton_dehydrat"/>
    <property type="match status" value="1"/>
</dbReference>
<gene>
    <name evidence="4 6" type="primary">dgoD</name>
    <name evidence="6" type="ORF">GTP38_06365</name>
</gene>
<evidence type="ECO:0000256" key="2">
    <source>
        <dbReference type="ARBA" id="ARBA00022842"/>
    </source>
</evidence>
<comment type="function">
    <text evidence="4">Catalyzes the dehydration of D-galactonate to 2-keto-3-deoxy-D-galactonate.</text>
</comment>
<feature type="site" description="Increases basicity of active site His" evidence="4">
    <location>
        <position position="258"/>
    </location>
</feature>
<dbReference type="PROSITE" id="PS00909">
    <property type="entry name" value="MR_MLE_2"/>
    <property type="match status" value="1"/>
</dbReference>
<accession>A0ABW9V4U6</accession>
<dbReference type="InterPro" id="IPR029017">
    <property type="entry name" value="Enolase-like_N"/>
</dbReference>
<comment type="cofactor">
    <cofactor evidence="4">
        <name>Mg(2+)</name>
        <dbReference type="ChEBI" id="CHEBI:18420"/>
    </cofactor>
    <text evidence="4">Binds 1 Mg(2+) ion per subunit.</text>
</comment>
<reference evidence="6 7" key="1">
    <citation type="submission" date="2019-12" db="EMBL/GenBank/DDBJ databases">
        <title>Novel species isolated from a subtropical stream in China.</title>
        <authorList>
            <person name="Lu H."/>
        </authorList>
    </citation>
    <scope>NUCLEOTIDE SEQUENCE [LARGE SCALE GENOMIC DNA]</scope>
    <source>
        <strain evidence="6 7">FT94W</strain>
    </source>
</reference>
<dbReference type="PANTHER" id="PTHR48080">
    <property type="entry name" value="D-GALACTONATE DEHYDRATASE-RELATED"/>
    <property type="match status" value="1"/>
</dbReference>
<dbReference type="NCBIfam" id="NF010624">
    <property type="entry name" value="PRK14017.1"/>
    <property type="match status" value="1"/>
</dbReference>
<keyword evidence="2 4" id="KW-0460">Magnesium</keyword>
<organism evidence="6 7">
    <name type="scientific">Duganella lactea</name>
    <dbReference type="NCBI Taxonomy" id="2692173"/>
    <lineage>
        <taxon>Bacteria</taxon>
        <taxon>Pseudomonadati</taxon>
        <taxon>Pseudomonadota</taxon>
        <taxon>Betaproteobacteria</taxon>
        <taxon>Burkholderiales</taxon>
        <taxon>Oxalobacteraceae</taxon>
        <taxon>Telluria group</taxon>
        <taxon>Duganella</taxon>
    </lineage>
</organism>
<keyword evidence="1 4" id="KW-0479">Metal-binding</keyword>
<dbReference type="SFLD" id="SFLDG00179">
    <property type="entry name" value="mandelate_racemase"/>
    <property type="match status" value="1"/>
</dbReference>
<dbReference type="EMBL" id="WWCO01000004">
    <property type="protein sequence ID" value="MYM33961.1"/>
    <property type="molecule type" value="Genomic_DNA"/>
</dbReference>
<evidence type="ECO:0000313" key="6">
    <source>
        <dbReference type="EMBL" id="MYM33961.1"/>
    </source>
</evidence>
<dbReference type="PANTHER" id="PTHR48080:SF2">
    <property type="entry name" value="D-GALACTONATE DEHYDRATASE"/>
    <property type="match status" value="1"/>
</dbReference>
<dbReference type="SFLD" id="SFLDS00001">
    <property type="entry name" value="Enolase"/>
    <property type="match status" value="1"/>
</dbReference>
<comment type="miscellaneous">
    <text evidence="4">Reaction proceeds via an anti dehydration.</text>
</comment>
<dbReference type="InterPro" id="IPR023592">
    <property type="entry name" value="Galactonate_deHydtase"/>
</dbReference>
<dbReference type="PROSITE" id="PS00908">
    <property type="entry name" value="MR_MLE_1"/>
    <property type="match status" value="1"/>
</dbReference>
<evidence type="ECO:0000313" key="7">
    <source>
        <dbReference type="Proteomes" id="UP000449678"/>
    </source>
</evidence>
<evidence type="ECO:0000259" key="5">
    <source>
        <dbReference type="SMART" id="SM00922"/>
    </source>
</evidence>
<dbReference type="RefSeq" id="WP_160989369.1">
    <property type="nucleotide sequence ID" value="NZ_WWCO01000004.1"/>
</dbReference>
<dbReference type="InterPro" id="IPR036849">
    <property type="entry name" value="Enolase-like_C_sf"/>
</dbReference>
<comment type="catalytic activity">
    <reaction evidence="4">
        <text>D-galactonate = 2-dehydro-3-deoxy-D-galactonate + H2O</text>
        <dbReference type="Rhea" id="RHEA:18649"/>
        <dbReference type="ChEBI" id="CHEBI:12931"/>
        <dbReference type="ChEBI" id="CHEBI:15377"/>
        <dbReference type="ChEBI" id="CHEBI:57989"/>
        <dbReference type="EC" id="4.2.1.6"/>
    </reaction>
</comment>
<dbReference type="Pfam" id="PF13378">
    <property type="entry name" value="MR_MLE_C"/>
    <property type="match status" value="1"/>
</dbReference>
<dbReference type="SFLD" id="SFLDF00003">
    <property type="entry name" value="D-galactonate_dehydratase"/>
    <property type="match status" value="1"/>
</dbReference>
<keyword evidence="3 4" id="KW-0456">Lyase</keyword>
<feature type="active site" description="Proton donor/acceptor" evidence="4">
    <location>
        <position position="285"/>
    </location>
</feature>
<proteinExistence type="inferred from homology"/>
<dbReference type="GO" id="GO:0008869">
    <property type="term" value="F:galactonate dehydratase activity"/>
    <property type="evidence" value="ECO:0007669"/>
    <property type="project" value="UniProtKB-EC"/>
</dbReference>
<dbReference type="Proteomes" id="UP000449678">
    <property type="component" value="Unassembled WGS sequence"/>
</dbReference>
<feature type="binding site" evidence="4">
    <location>
        <position position="235"/>
    </location>
    <ligand>
        <name>Mg(2+)</name>
        <dbReference type="ChEBI" id="CHEBI:18420"/>
    </ligand>
</feature>
<comment type="caution">
    <text evidence="6">The sequence shown here is derived from an EMBL/GenBank/DDBJ whole genome shotgun (WGS) entry which is preliminary data.</text>
</comment>
<name>A0ABW9V4U6_9BURK</name>
<dbReference type="Pfam" id="PF02746">
    <property type="entry name" value="MR_MLE_N"/>
    <property type="match status" value="1"/>
</dbReference>
<protein>
    <recommendedName>
        <fullName evidence="4">D-galactonate dehydratase</fullName>
        <shortName evidence="4">GalD</shortName>
        <ecNumber evidence="4">4.2.1.6</ecNumber>
    </recommendedName>
</protein>
<dbReference type="SMART" id="SM00922">
    <property type="entry name" value="MR_MLE"/>
    <property type="match status" value="1"/>
</dbReference>
<dbReference type="Gene3D" id="3.20.20.120">
    <property type="entry name" value="Enolase-like C-terminal domain"/>
    <property type="match status" value="1"/>
</dbReference>
<evidence type="ECO:0000256" key="4">
    <source>
        <dbReference type="HAMAP-Rule" id="MF_01289"/>
    </source>
</evidence>
<dbReference type="Gene3D" id="3.30.390.10">
    <property type="entry name" value="Enolase-like, N-terminal domain"/>
    <property type="match status" value="1"/>
</dbReference>
<comment type="similarity">
    <text evidence="4">Belongs to the mandelate racemase/muconate lactonizing enzyme family. GalD subfamily.</text>
</comment>
<keyword evidence="7" id="KW-1185">Reference proteome</keyword>
<feature type="domain" description="Mandelate racemase/muconate lactonizing enzyme C-terminal" evidence="5">
    <location>
        <begin position="125"/>
        <end position="230"/>
    </location>
</feature>
<dbReference type="SUPFAM" id="SSF54826">
    <property type="entry name" value="Enolase N-terminal domain-like"/>
    <property type="match status" value="1"/>
</dbReference>
<evidence type="ECO:0000256" key="3">
    <source>
        <dbReference type="ARBA" id="ARBA00023239"/>
    </source>
</evidence>
<dbReference type="CDD" id="cd03325">
    <property type="entry name" value="D-galactonate_dehydratase"/>
    <property type="match status" value="1"/>
</dbReference>